<proteinExistence type="predicted"/>
<organism evidence="2 3">
    <name type="scientific">Candidatus Yanofskybacteria bacterium RIFCSPHIGHO2_01_FULL_41_21</name>
    <dbReference type="NCBI Taxonomy" id="1802660"/>
    <lineage>
        <taxon>Bacteria</taxon>
        <taxon>Candidatus Yanofskyibacteriota</taxon>
    </lineage>
</organism>
<evidence type="ECO:0000313" key="3">
    <source>
        <dbReference type="Proteomes" id="UP000178520"/>
    </source>
</evidence>
<keyword evidence="1" id="KW-0812">Transmembrane</keyword>
<reference evidence="2 3" key="1">
    <citation type="journal article" date="2016" name="Nat. Commun.">
        <title>Thousands of microbial genomes shed light on interconnected biogeochemical processes in an aquifer system.</title>
        <authorList>
            <person name="Anantharaman K."/>
            <person name="Brown C.T."/>
            <person name="Hug L.A."/>
            <person name="Sharon I."/>
            <person name="Castelle C.J."/>
            <person name="Probst A.J."/>
            <person name="Thomas B.C."/>
            <person name="Singh A."/>
            <person name="Wilkins M.J."/>
            <person name="Karaoz U."/>
            <person name="Brodie E.L."/>
            <person name="Williams K.H."/>
            <person name="Hubbard S.S."/>
            <person name="Banfield J.F."/>
        </authorList>
    </citation>
    <scope>NUCLEOTIDE SEQUENCE [LARGE SCALE GENOMIC DNA]</scope>
</reference>
<dbReference type="AlphaFoldDB" id="A0A1F8EB46"/>
<feature type="transmembrane region" description="Helical" evidence="1">
    <location>
        <begin position="12"/>
        <end position="28"/>
    </location>
</feature>
<keyword evidence="1" id="KW-1133">Transmembrane helix</keyword>
<sequence length="63" mass="7378">MAKHYSVNIPEKVWRPVIAIVVVAFFILRHKRGFTPFSSSWSLDIAIALSSLLVFYLLRRLFR</sequence>
<feature type="transmembrane region" description="Helical" evidence="1">
    <location>
        <begin position="40"/>
        <end position="58"/>
    </location>
</feature>
<evidence type="ECO:0000256" key="1">
    <source>
        <dbReference type="SAM" id="Phobius"/>
    </source>
</evidence>
<evidence type="ECO:0000313" key="2">
    <source>
        <dbReference type="EMBL" id="OGM97970.1"/>
    </source>
</evidence>
<protein>
    <submittedName>
        <fullName evidence="2">Uncharacterized protein</fullName>
    </submittedName>
</protein>
<dbReference type="EMBL" id="MGJA01000004">
    <property type="protein sequence ID" value="OGM97970.1"/>
    <property type="molecule type" value="Genomic_DNA"/>
</dbReference>
<dbReference type="STRING" id="1802660.A2735_02270"/>
<dbReference type="Proteomes" id="UP000178520">
    <property type="component" value="Unassembled WGS sequence"/>
</dbReference>
<accession>A0A1F8EB46</accession>
<gene>
    <name evidence="2" type="ORF">A2735_02270</name>
</gene>
<keyword evidence="1" id="KW-0472">Membrane</keyword>
<name>A0A1F8EB46_9BACT</name>
<comment type="caution">
    <text evidence="2">The sequence shown here is derived from an EMBL/GenBank/DDBJ whole genome shotgun (WGS) entry which is preliminary data.</text>
</comment>